<gene>
    <name evidence="1" type="ORF">CHRIB12_LOCUS22272</name>
</gene>
<proteinExistence type="predicted"/>
<dbReference type="OrthoDB" id="2420894at2759"/>
<reference evidence="1" key="1">
    <citation type="submission" date="2020-05" db="EMBL/GenBank/DDBJ databases">
        <authorList>
            <person name="Rincon C."/>
            <person name="Sanders R I."/>
            <person name="Robbins C."/>
            <person name="Chaturvedi A."/>
        </authorList>
    </citation>
    <scope>NUCLEOTIDE SEQUENCE</scope>
    <source>
        <strain evidence="1">CHB12</strain>
    </source>
</reference>
<sequence length="896" mass="103243">MRSNYFKMFTLFIIILLCIYPLSTITEIRTFSHIEEKDYGIETPPRVAEMKSYDNIVIIRIVRNDTSKSNSIEHCNYDTLFLRIINSDGTVIEKDIKLEGVQIFNFCSIKMGKDEAEDHLKYEIIGKDKLFVFYYNSTDDINVEGWGMTIDFDGKVIDKIPIGIWGYKGYRRLYRLRVPRIQISFNINKEKGFIIGYRPFQSYDFEWKQYKIELDGKFTILINGKIQLDSRAIVGYDSLIPTVNESYSFIYKLNNTFSNSLKDLIVAELIGYNKSDTAKVFLYRGNLLNRIPQPISCNIEYVGVGHSCSLPIKYNESNFNLKIGFLSSGATIAINITPITFPNNQIGFRSWKLQSLLFGGYMLTERAKIGMEHRLYTYIFAENGILGLEQPLLTNLNYAYAILPNNSILVAQQEYNNTWGFNMIKLPKFTNDNGYFNTNIESTYPEINSTIYPDIKNITINFYYPVILSDGRLSIFQIIDQRKFLRQSTSGIECILNNDDKKVIVNILNSSFSKSGGNFYIKIDNNFVKSRIYGESLLGIRENVWNFIIEDNKYSYTITSSTAVLLRLTVEGSNIFKNSSYDEKNQFFNSLLDELADAVQISRDRLSKNDKDQIDPKSNDGKLLININIEKTKDPYEKDVNSVIQDINYMMSNNDQTPIGKGKLIYLDSTYGFIPAPNYLQEYGPKLSGLIIILVLLVILYILANKREKKGHNIVIFQFSLFISDFVIDTLFIINNAKDVKMLYIPSLIFYTIPIGLNMASSFLIIAKENTRNEFLSWFTENNRLASIFTILAGIDIELLSVLHSNLAGFKYFQAPFSDSAKSIIFWVAFTNIFVEDIPQFIIQILFRMKSITFDIIPIITLISSAITLTINIISRSHQSINYIRDKRRTRRVFHS</sequence>
<dbReference type="AlphaFoldDB" id="A0A2I1ECT6"/>
<name>A0A2I1ECT6_9GLOM</name>
<accession>A0A2I1ECT6</accession>
<evidence type="ECO:0000313" key="2">
    <source>
        <dbReference type="Proteomes" id="UP000684084"/>
    </source>
</evidence>
<dbReference type="EMBL" id="CAGKOT010000075">
    <property type="protein sequence ID" value="CAB5392136.1"/>
    <property type="molecule type" value="Genomic_DNA"/>
</dbReference>
<comment type="caution">
    <text evidence="1">The sequence shown here is derived from an EMBL/GenBank/DDBJ whole genome shotgun (WGS) entry which is preliminary data.</text>
</comment>
<protein>
    <submittedName>
        <fullName evidence="1">Uncharacterized protein</fullName>
    </submittedName>
</protein>
<dbReference type="VEuPathDB" id="FungiDB:FUN_021070"/>
<evidence type="ECO:0000313" key="1">
    <source>
        <dbReference type="EMBL" id="CAB5392136.1"/>
    </source>
</evidence>
<organism evidence="1 2">
    <name type="scientific">Rhizophagus irregularis</name>
    <dbReference type="NCBI Taxonomy" id="588596"/>
    <lineage>
        <taxon>Eukaryota</taxon>
        <taxon>Fungi</taxon>
        <taxon>Fungi incertae sedis</taxon>
        <taxon>Mucoromycota</taxon>
        <taxon>Glomeromycotina</taxon>
        <taxon>Glomeromycetes</taxon>
        <taxon>Glomerales</taxon>
        <taxon>Glomeraceae</taxon>
        <taxon>Rhizophagus</taxon>
    </lineage>
</organism>
<dbReference type="VEuPathDB" id="FungiDB:RhiirFUN_000045"/>
<dbReference type="VEuPathDB" id="FungiDB:RhiirA1_446121"/>
<dbReference type="Proteomes" id="UP000684084">
    <property type="component" value="Unassembled WGS sequence"/>
</dbReference>